<keyword evidence="1" id="KW-0418">Kinase</keyword>
<sequence length="155" mass="17889">MATTTLVSKCKKMAKRWVSRLEEKQTSKPIDTAFGDGDGWFLPRDVYSFGALLLSIITKRVVNKYRPQNTIMSHDWAQNAYEEEKAVCQKESEYSIACGTLKQDPAYDARDGHVVTVLGMQCMEFEPERRPTMKDICKRLQSLRVVKQYKEIMLL</sequence>
<dbReference type="AlphaFoldDB" id="A0A1R3K968"/>
<evidence type="ECO:0000313" key="2">
    <source>
        <dbReference type="Proteomes" id="UP000188268"/>
    </source>
</evidence>
<proteinExistence type="predicted"/>
<dbReference type="STRING" id="210143.A0A1R3K968"/>
<dbReference type="SUPFAM" id="SSF56112">
    <property type="entry name" value="Protein kinase-like (PK-like)"/>
    <property type="match status" value="1"/>
</dbReference>
<dbReference type="GO" id="GO:0016301">
    <property type="term" value="F:kinase activity"/>
    <property type="evidence" value="ECO:0007669"/>
    <property type="project" value="UniProtKB-KW"/>
</dbReference>
<dbReference type="InterPro" id="IPR011009">
    <property type="entry name" value="Kinase-like_dom_sf"/>
</dbReference>
<name>A0A1R3K968_COCAP</name>
<evidence type="ECO:0000313" key="1">
    <source>
        <dbReference type="EMBL" id="OMP03647.1"/>
    </source>
</evidence>
<dbReference type="OrthoDB" id="1651108at2759"/>
<keyword evidence="1" id="KW-0808">Transferase</keyword>
<accession>A0A1R3K968</accession>
<dbReference type="EMBL" id="AWWV01006001">
    <property type="protein sequence ID" value="OMP03647.1"/>
    <property type="molecule type" value="Genomic_DNA"/>
</dbReference>
<gene>
    <name evidence="1" type="ORF">CCACVL1_02333</name>
</gene>
<dbReference type="OMA" id="AHSEDEC"/>
<keyword evidence="2" id="KW-1185">Reference proteome</keyword>
<reference evidence="1 2" key="1">
    <citation type="submission" date="2013-09" db="EMBL/GenBank/DDBJ databases">
        <title>Corchorus capsularis genome sequencing.</title>
        <authorList>
            <person name="Alam M."/>
            <person name="Haque M.S."/>
            <person name="Islam M.S."/>
            <person name="Emdad E.M."/>
            <person name="Islam M.M."/>
            <person name="Ahmed B."/>
            <person name="Halim A."/>
            <person name="Hossen Q.M.M."/>
            <person name="Hossain M.Z."/>
            <person name="Ahmed R."/>
            <person name="Khan M.M."/>
            <person name="Islam R."/>
            <person name="Rashid M.M."/>
            <person name="Khan S.A."/>
            <person name="Rahman M.S."/>
            <person name="Alam M."/>
        </authorList>
    </citation>
    <scope>NUCLEOTIDE SEQUENCE [LARGE SCALE GENOMIC DNA]</scope>
    <source>
        <strain evidence="2">cv. CVL-1</strain>
        <tissue evidence="1">Whole seedling</tissue>
    </source>
</reference>
<comment type="caution">
    <text evidence="1">The sequence shown here is derived from an EMBL/GenBank/DDBJ whole genome shotgun (WGS) entry which is preliminary data.</text>
</comment>
<organism evidence="1 2">
    <name type="scientific">Corchorus capsularis</name>
    <name type="common">Jute</name>
    <dbReference type="NCBI Taxonomy" id="210143"/>
    <lineage>
        <taxon>Eukaryota</taxon>
        <taxon>Viridiplantae</taxon>
        <taxon>Streptophyta</taxon>
        <taxon>Embryophyta</taxon>
        <taxon>Tracheophyta</taxon>
        <taxon>Spermatophyta</taxon>
        <taxon>Magnoliopsida</taxon>
        <taxon>eudicotyledons</taxon>
        <taxon>Gunneridae</taxon>
        <taxon>Pentapetalae</taxon>
        <taxon>rosids</taxon>
        <taxon>malvids</taxon>
        <taxon>Malvales</taxon>
        <taxon>Malvaceae</taxon>
        <taxon>Grewioideae</taxon>
        <taxon>Apeibeae</taxon>
        <taxon>Corchorus</taxon>
    </lineage>
</organism>
<dbReference type="Gene3D" id="1.10.510.10">
    <property type="entry name" value="Transferase(Phosphotransferase) domain 1"/>
    <property type="match status" value="1"/>
</dbReference>
<dbReference type="Proteomes" id="UP000188268">
    <property type="component" value="Unassembled WGS sequence"/>
</dbReference>
<protein>
    <submittedName>
        <fullName evidence="1">Protein kinase APK1B, chloroplastic-like protein</fullName>
    </submittedName>
</protein>
<dbReference type="Gramene" id="OMP03647">
    <property type="protein sequence ID" value="OMP03647"/>
    <property type="gene ID" value="CCACVL1_02333"/>
</dbReference>